<gene>
    <name evidence="3" type="ORF">GCM10023188_01400</name>
</gene>
<accession>A0ABP8L6A1</accession>
<dbReference type="PANTHER" id="PTHR33178:SF10">
    <property type="entry name" value="STRESS-RESPONSE A_B BARREL DOMAIN-CONTAINING PROTEIN"/>
    <property type="match status" value="1"/>
</dbReference>
<organism evidence="3 4">
    <name type="scientific">Pontibacter saemangeumensis</name>
    <dbReference type="NCBI Taxonomy" id="1084525"/>
    <lineage>
        <taxon>Bacteria</taxon>
        <taxon>Pseudomonadati</taxon>
        <taxon>Bacteroidota</taxon>
        <taxon>Cytophagia</taxon>
        <taxon>Cytophagales</taxon>
        <taxon>Hymenobacteraceae</taxon>
        <taxon>Pontibacter</taxon>
    </lineage>
</organism>
<evidence type="ECO:0000313" key="4">
    <source>
        <dbReference type="Proteomes" id="UP001500552"/>
    </source>
</evidence>
<name>A0ABP8L6A1_9BACT</name>
<dbReference type="PROSITE" id="PS51502">
    <property type="entry name" value="S_R_A_B_BARREL"/>
    <property type="match status" value="1"/>
</dbReference>
<dbReference type="RefSeq" id="WP_345156206.1">
    <property type="nucleotide sequence ID" value="NZ_BAABHC010000001.1"/>
</dbReference>
<dbReference type="InterPro" id="IPR011008">
    <property type="entry name" value="Dimeric_a/b-barrel"/>
</dbReference>
<evidence type="ECO:0000256" key="1">
    <source>
        <dbReference type="ARBA" id="ARBA00011738"/>
    </source>
</evidence>
<dbReference type="PANTHER" id="PTHR33178">
    <property type="match status" value="1"/>
</dbReference>
<keyword evidence="4" id="KW-1185">Reference proteome</keyword>
<sequence length="129" mass="14330">MKNIKITLLVVLLLGVGPFLLLSAGNSKAEKLRHVVAFKFKPEVTTEQMKKVTEDFHALKGKVPQIIAFEGGPDLSFQKKNGKFTHCFIVTVKDETDLAAYGAHPDHQSFSKSADPLLAEVMVVDYWTE</sequence>
<protein>
    <recommendedName>
        <fullName evidence="2">Stress-response A/B barrel domain-containing protein</fullName>
    </recommendedName>
</protein>
<dbReference type="SUPFAM" id="SSF54909">
    <property type="entry name" value="Dimeric alpha+beta barrel"/>
    <property type="match status" value="1"/>
</dbReference>
<proteinExistence type="predicted"/>
<comment type="subunit">
    <text evidence="1">Homodimer.</text>
</comment>
<evidence type="ECO:0000259" key="2">
    <source>
        <dbReference type="PROSITE" id="PS51502"/>
    </source>
</evidence>
<dbReference type="Pfam" id="PF07876">
    <property type="entry name" value="Dabb"/>
    <property type="match status" value="1"/>
</dbReference>
<dbReference type="Proteomes" id="UP001500552">
    <property type="component" value="Unassembled WGS sequence"/>
</dbReference>
<dbReference type="Gene3D" id="3.30.70.100">
    <property type="match status" value="1"/>
</dbReference>
<dbReference type="SMART" id="SM00886">
    <property type="entry name" value="Dabb"/>
    <property type="match status" value="1"/>
</dbReference>
<reference evidence="4" key="1">
    <citation type="journal article" date="2019" name="Int. J. Syst. Evol. Microbiol.">
        <title>The Global Catalogue of Microorganisms (GCM) 10K type strain sequencing project: providing services to taxonomists for standard genome sequencing and annotation.</title>
        <authorList>
            <consortium name="The Broad Institute Genomics Platform"/>
            <consortium name="The Broad Institute Genome Sequencing Center for Infectious Disease"/>
            <person name="Wu L."/>
            <person name="Ma J."/>
        </authorList>
    </citation>
    <scope>NUCLEOTIDE SEQUENCE [LARGE SCALE GENOMIC DNA]</scope>
    <source>
        <strain evidence="4">JCM 17926</strain>
    </source>
</reference>
<dbReference type="EMBL" id="BAABHC010000001">
    <property type="protein sequence ID" value="GAA4423047.1"/>
    <property type="molecule type" value="Genomic_DNA"/>
</dbReference>
<feature type="domain" description="Stress-response A/B barrel" evidence="2">
    <location>
        <begin position="32"/>
        <end position="126"/>
    </location>
</feature>
<evidence type="ECO:0000313" key="3">
    <source>
        <dbReference type="EMBL" id="GAA4423047.1"/>
    </source>
</evidence>
<comment type="caution">
    <text evidence="3">The sequence shown here is derived from an EMBL/GenBank/DDBJ whole genome shotgun (WGS) entry which is preliminary data.</text>
</comment>
<dbReference type="InterPro" id="IPR044662">
    <property type="entry name" value="HS1/DABB1-like"/>
</dbReference>
<dbReference type="InterPro" id="IPR013097">
    <property type="entry name" value="Dabb"/>
</dbReference>